<dbReference type="EMBL" id="MU266333">
    <property type="protein sequence ID" value="KAH7930319.1"/>
    <property type="molecule type" value="Genomic_DNA"/>
</dbReference>
<reference evidence="1" key="1">
    <citation type="journal article" date="2021" name="New Phytol.">
        <title>Evolutionary innovations through gain and loss of genes in the ectomycorrhizal Boletales.</title>
        <authorList>
            <person name="Wu G."/>
            <person name="Miyauchi S."/>
            <person name="Morin E."/>
            <person name="Kuo A."/>
            <person name="Drula E."/>
            <person name="Varga T."/>
            <person name="Kohler A."/>
            <person name="Feng B."/>
            <person name="Cao Y."/>
            <person name="Lipzen A."/>
            <person name="Daum C."/>
            <person name="Hundley H."/>
            <person name="Pangilinan J."/>
            <person name="Johnson J."/>
            <person name="Barry K."/>
            <person name="LaButti K."/>
            <person name="Ng V."/>
            <person name="Ahrendt S."/>
            <person name="Min B."/>
            <person name="Choi I.G."/>
            <person name="Park H."/>
            <person name="Plett J.M."/>
            <person name="Magnuson J."/>
            <person name="Spatafora J.W."/>
            <person name="Nagy L.G."/>
            <person name="Henrissat B."/>
            <person name="Grigoriev I.V."/>
            <person name="Yang Z.L."/>
            <person name="Xu J."/>
            <person name="Martin F.M."/>
        </authorList>
    </citation>
    <scope>NUCLEOTIDE SEQUENCE</scope>
    <source>
        <strain evidence="1">KUC20120723A-06</strain>
    </source>
</reference>
<accession>A0ACB8BY22</accession>
<organism evidence="1 2">
    <name type="scientific">Leucogyrophana mollusca</name>
    <dbReference type="NCBI Taxonomy" id="85980"/>
    <lineage>
        <taxon>Eukaryota</taxon>
        <taxon>Fungi</taxon>
        <taxon>Dikarya</taxon>
        <taxon>Basidiomycota</taxon>
        <taxon>Agaricomycotina</taxon>
        <taxon>Agaricomycetes</taxon>
        <taxon>Agaricomycetidae</taxon>
        <taxon>Boletales</taxon>
        <taxon>Boletales incertae sedis</taxon>
        <taxon>Leucogyrophana</taxon>
    </lineage>
</organism>
<evidence type="ECO:0000313" key="1">
    <source>
        <dbReference type="EMBL" id="KAH7930319.1"/>
    </source>
</evidence>
<protein>
    <submittedName>
        <fullName evidence="1">CGI-121-domain-containing protein</fullName>
    </submittedName>
</protein>
<keyword evidence="2" id="KW-1185">Reference proteome</keyword>
<dbReference type="Proteomes" id="UP000790709">
    <property type="component" value="Unassembled WGS sequence"/>
</dbReference>
<comment type="caution">
    <text evidence="1">The sequence shown here is derived from an EMBL/GenBank/DDBJ whole genome shotgun (WGS) entry which is preliminary data.</text>
</comment>
<proteinExistence type="predicted"/>
<sequence>MDILRYPQFPAHLSAVYVALFSEVNNAAALRSRIVKAASIPGAEGDAEREAVNFAFIDARLITSYLHLQTAIYQAILAASQDGLRTKTVHSEILWALNPTNNITEAIRRYGVSDTSGTLLVVHVASPDVADVQSKMAAVSSGSISPLSALGKTTDLASVKKHYKLNTEPAVIEAAGNPELERAIIDNIVVSSVAMKSVM</sequence>
<gene>
    <name evidence="1" type="ORF">BV22DRAFT_986438</name>
</gene>
<feature type="non-terminal residue" evidence="1">
    <location>
        <position position="199"/>
    </location>
</feature>
<name>A0ACB8BY22_9AGAM</name>
<evidence type="ECO:0000313" key="2">
    <source>
        <dbReference type="Proteomes" id="UP000790709"/>
    </source>
</evidence>